<accession>A0A1R3W976</accession>
<evidence type="ECO:0000313" key="1">
    <source>
        <dbReference type="EMBL" id="SIT74267.1"/>
    </source>
</evidence>
<protein>
    <submittedName>
        <fullName evidence="1">Uncharacterized protein</fullName>
    </submittedName>
</protein>
<reference evidence="2" key="1">
    <citation type="submission" date="2017-01" db="EMBL/GenBank/DDBJ databases">
        <authorList>
            <person name="Varghese N."/>
            <person name="Submissions S."/>
        </authorList>
    </citation>
    <scope>NUCLEOTIDE SEQUENCE [LARGE SCALE GENOMIC DNA]</scope>
    <source>
        <strain evidence="2">DSM 29591</strain>
    </source>
</reference>
<proteinExistence type="predicted"/>
<evidence type="ECO:0000313" key="2">
    <source>
        <dbReference type="Proteomes" id="UP000186997"/>
    </source>
</evidence>
<dbReference type="AlphaFoldDB" id="A0A1R3W976"/>
<sequence length="84" mass="9517">MKIELFWPCLFIGLFLGTPNKDYTYAKVYRRMTQTREKAAIRLSDGAFDHVQDMLTAVTSPVTSRDVEPEGGRQCVAGIDMMRA</sequence>
<dbReference type="EMBL" id="FTPR01000001">
    <property type="protein sequence ID" value="SIT74267.1"/>
    <property type="molecule type" value="Genomic_DNA"/>
</dbReference>
<keyword evidence="2" id="KW-1185">Reference proteome</keyword>
<name>A0A1R3W976_9RHOB</name>
<organism evidence="1 2">
    <name type="scientific">Yoonia rosea</name>
    <dbReference type="NCBI Taxonomy" id="287098"/>
    <lineage>
        <taxon>Bacteria</taxon>
        <taxon>Pseudomonadati</taxon>
        <taxon>Pseudomonadota</taxon>
        <taxon>Alphaproteobacteria</taxon>
        <taxon>Rhodobacterales</taxon>
        <taxon>Paracoccaceae</taxon>
        <taxon>Yoonia</taxon>
    </lineage>
</organism>
<gene>
    <name evidence="1" type="ORF">SAMN05421665_0022</name>
</gene>
<dbReference type="Proteomes" id="UP000186997">
    <property type="component" value="Unassembled WGS sequence"/>
</dbReference>
<dbReference type="STRING" id="287098.SAMN05421665_0022"/>